<evidence type="ECO:0000313" key="1">
    <source>
        <dbReference type="EMBL" id="ACD83376.1"/>
    </source>
</evidence>
<evidence type="ECO:0000313" key="2">
    <source>
        <dbReference type="Proteomes" id="UP000009149"/>
    </source>
</evidence>
<dbReference type="STRING" id="481448.Minf_1322"/>
<gene>
    <name evidence="1" type="ordered locus">Minf_1322</name>
</gene>
<accession>B3DVM3</accession>
<dbReference type="AlphaFoldDB" id="B3DVM3"/>
<reference evidence="1 2" key="1">
    <citation type="journal article" date="2008" name="Biol. Direct">
        <title>Complete genome sequence of the extremely acidophilic methanotroph isolate V4, Methylacidiphilum infernorum, a representative of the bacterial phylum Verrucomicrobia.</title>
        <authorList>
            <person name="Hou S."/>
            <person name="Makarova K.S."/>
            <person name="Saw J.H."/>
            <person name="Senin P."/>
            <person name="Ly B.V."/>
            <person name="Zhou Z."/>
            <person name="Ren Y."/>
            <person name="Wang J."/>
            <person name="Galperin M.Y."/>
            <person name="Omelchenko M.V."/>
            <person name="Wolf Y.I."/>
            <person name="Yutin N."/>
            <person name="Koonin E.V."/>
            <person name="Stott M.B."/>
            <person name="Mountain B.W."/>
            <person name="Crowe M.A."/>
            <person name="Smirnova A.V."/>
            <person name="Dunfield P.F."/>
            <person name="Feng L."/>
            <person name="Wang L."/>
            <person name="Alam M."/>
        </authorList>
    </citation>
    <scope>NUCLEOTIDE SEQUENCE [LARGE SCALE GENOMIC DNA]</scope>
    <source>
        <strain evidence="2">Isolate V4</strain>
    </source>
</reference>
<name>B3DVM3_METI4</name>
<dbReference type="Proteomes" id="UP000009149">
    <property type="component" value="Chromosome"/>
</dbReference>
<dbReference type="KEGG" id="min:Minf_1322"/>
<dbReference type="EMBL" id="CP000975">
    <property type="protein sequence ID" value="ACD83376.1"/>
    <property type="molecule type" value="Genomic_DNA"/>
</dbReference>
<organism evidence="1 2">
    <name type="scientific">Methylacidiphilum infernorum (isolate V4)</name>
    <name type="common">Methylokorus infernorum (strain V4)</name>
    <dbReference type="NCBI Taxonomy" id="481448"/>
    <lineage>
        <taxon>Bacteria</taxon>
        <taxon>Pseudomonadati</taxon>
        <taxon>Verrucomicrobiota</taxon>
        <taxon>Methylacidiphilae</taxon>
        <taxon>Methylacidiphilales</taxon>
        <taxon>Methylacidiphilaceae</taxon>
        <taxon>Methylacidiphilum (ex Ratnadevi et al. 2023)</taxon>
    </lineage>
</organism>
<protein>
    <submittedName>
        <fullName evidence="1">Uncharacterized protein</fullName>
    </submittedName>
</protein>
<sequence>MGESISIVEFLGRPIMDKNEESWNRTGKLFILCSNSRG</sequence>
<dbReference type="HOGENOM" id="CLU_3329999_0_0_0"/>
<proteinExistence type="predicted"/>